<dbReference type="InterPro" id="IPR000760">
    <property type="entry name" value="Inositol_monophosphatase-like"/>
</dbReference>
<evidence type="ECO:0000256" key="5">
    <source>
        <dbReference type="ARBA" id="ARBA00022801"/>
    </source>
</evidence>
<reference evidence="9 10" key="2">
    <citation type="journal article" date="2011" name="Mol. Biol. Evol.">
        <title>Unity in variety--the pan-genome of the Chlamydiae.</title>
        <authorList>
            <person name="Collingro A."/>
            <person name="Tischler P."/>
            <person name="Weinmaier T."/>
            <person name="Penz T."/>
            <person name="Heinz E."/>
            <person name="Brunham R.C."/>
            <person name="Read T.D."/>
            <person name="Bavoil P.M."/>
            <person name="Sachse K."/>
            <person name="Kahane S."/>
            <person name="Friedman M.G."/>
            <person name="Rattei T."/>
            <person name="Myers G.S."/>
            <person name="Horn M."/>
        </authorList>
    </citation>
    <scope>NUCLEOTIDE SEQUENCE [LARGE SCALE GENOMIC DNA]</scope>
    <source>
        <strain evidence="10">UV7</strain>
    </source>
</reference>
<organism evidence="9 10">
    <name type="scientific">Parachlamydia acanthamoebae (strain UV7)</name>
    <dbReference type="NCBI Taxonomy" id="765952"/>
    <lineage>
        <taxon>Bacteria</taxon>
        <taxon>Pseudomonadati</taxon>
        <taxon>Chlamydiota</taxon>
        <taxon>Chlamydiia</taxon>
        <taxon>Parachlamydiales</taxon>
        <taxon>Parachlamydiaceae</taxon>
        <taxon>Parachlamydia</taxon>
    </lineage>
</organism>
<dbReference type="InterPro" id="IPR033942">
    <property type="entry name" value="IMPase"/>
</dbReference>
<evidence type="ECO:0000256" key="2">
    <source>
        <dbReference type="ARBA" id="ARBA00001946"/>
    </source>
</evidence>
<keyword evidence="4 7" id="KW-0479">Metal-binding</keyword>
<feature type="binding site" evidence="7">
    <location>
        <position position="92"/>
    </location>
    <ligand>
        <name>Mg(2+)</name>
        <dbReference type="ChEBI" id="CHEBI:18420"/>
        <label>1</label>
        <note>catalytic</note>
    </ligand>
</feature>
<dbReference type="eggNOG" id="COG0483">
    <property type="taxonomic scope" value="Bacteria"/>
</dbReference>
<dbReference type="InterPro" id="IPR020583">
    <property type="entry name" value="Inositol_monoP_metal-BS"/>
</dbReference>
<dbReference type="CDD" id="cd01639">
    <property type="entry name" value="IMPase"/>
    <property type="match status" value="1"/>
</dbReference>
<evidence type="ECO:0000313" key="10">
    <source>
        <dbReference type="Proteomes" id="UP000000495"/>
    </source>
</evidence>
<keyword evidence="5 8" id="KW-0378">Hydrolase</keyword>
<dbReference type="PROSITE" id="PS00629">
    <property type="entry name" value="IMP_1"/>
    <property type="match status" value="1"/>
</dbReference>
<dbReference type="STRING" id="765952.PUV_06380"/>
<dbReference type="GO" id="GO:0046854">
    <property type="term" value="P:phosphatidylinositol phosphate biosynthetic process"/>
    <property type="evidence" value="ECO:0007669"/>
    <property type="project" value="InterPro"/>
</dbReference>
<dbReference type="OrthoDB" id="9772456at2"/>
<dbReference type="Proteomes" id="UP000000495">
    <property type="component" value="Chromosome"/>
</dbReference>
<evidence type="ECO:0000256" key="4">
    <source>
        <dbReference type="ARBA" id="ARBA00022723"/>
    </source>
</evidence>
<dbReference type="HOGENOM" id="CLU_044118_5_0_0"/>
<evidence type="ECO:0000256" key="8">
    <source>
        <dbReference type="RuleBase" id="RU364068"/>
    </source>
</evidence>
<evidence type="ECO:0000256" key="1">
    <source>
        <dbReference type="ARBA" id="ARBA00001033"/>
    </source>
</evidence>
<dbReference type="GO" id="GO:0007165">
    <property type="term" value="P:signal transduction"/>
    <property type="evidence" value="ECO:0007669"/>
    <property type="project" value="TreeGrafter"/>
</dbReference>
<dbReference type="FunFam" id="3.30.540.10:FF:000003">
    <property type="entry name" value="Inositol-1-monophosphatase"/>
    <property type="match status" value="1"/>
</dbReference>
<dbReference type="InterPro" id="IPR020550">
    <property type="entry name" value="Inositol_monophosphatase_CS"/>
</dbReference>
<gene>
    <name evidence="9" type="primary">suhB-B</name>
    <name evidence="9" type="ordered locus">PUV_06380</name>
</gene>
<dbReference type="GO" id="GO:0046872">
    <property type="term" value="F:metal ion binding"/>
    <property type="evidence" value="ECO:0007669"/>
    <property type="project" value="UniProtKB-KW"/>
</dbReference>
<proteinExistence type="inferred from homology"/>
<evidence type="ECO:0000313" key="9">
    <source>
        <dbReference type="EMBL" id="CCB85588.1"/>
    </source>
</evidence>
<accession>F8KW53</accession>
<feature type="binding site" evidence="7">
    <location>
        <position position="89"/>
    </location>
    <ligand>
        <name>Mg(2+)</name>
        <dbReference type="ChEBI" id="CHEBI:18420"/>
        <label>1</label>
        <note>catalytic</note>
    </ligand>
</feature>
<evidence type="ECO:0000256" key="3">
    <source>
        <dbReference type="ARBA" id="ARBA00009759"/>
    </source>
</evidence>
<feature type="binding site" evidence="7">
    <location>
        <position position="91"/>
    </location>
    <ligand>
        <name>Mg(2+)</name>
        <dbReference type="ChEBI" id="CHEBI:18420"/>
        <label>1</label>
        <note>catalytic</note>
    </ligand>
</feature>
<dbReference type="EMBL" id="FR872580">
    <property type="protein sequence ID" value="CCB85588.1"/>
    <property type="molecule type" value="Genomic_DNA"/>
</dbReference>
<feature type="binding site" evidence="7">
    <location>
        <position position="72"/>
    </location>
    <ligand>
        <name>Mg(2+)</name>
        <dbReference type="ChEBI" id="CHEBI:18420"/>
        <label>1</label>
        <note>catalytic</note>
    </ligand>
</feature>
<comment type="cofactor">
    <cofactor evidence="2 7 8">
        <name>Mg(2+)</name>
        <dbReference type="ChEBI" id="CHEBI:18420"/>
    </cofactor>
</comment>
<dbReference type="PROSITE" id="PS00630">
    <property type="entry name" value="IMP_2"/>
    <property type="match status" value="1"/>
</dbReference>
<dbReference type="EC" id="3.1.3.25" evidence="8"/>
<reference key="1">
    <citation type="journal article" date="2011" name="Mol. Biol. Evol.">
        <title>Unity in variety -- the pan-genome of the Chlamydiae.</title>
        <authorList>
            <person name="Collingro A."/>
            <person name="Tischler P."/>
            <person name="Weinmaier T."/>
            <person name="Penz T."/>
            <person name="Heinz E."/>
            <person name="Brunham R.C."/>
            <person name="Read T.D."/>
            <person name="Bavoil P.M."/>
            <person name="Sachse K."/>
            <person name="Kahane S."/>
            <person name="Friedman M.G."/>
            <person name="Rattei T."/>
            <person name="Myers G.S.A."/>
            <person name="Horn M."/>
        </authorList>
    </citation>
    <scope>NUCLEOTIDE SEQUENCE</scope>
    <source>
        <strain>UV7</strain>
    </source>
</reference>
<comment type="catalytic activity">
    <reaction evidence="1 8">
        <text>a myo-inositol phosphate + H2O = myo-inositol + phosphate</text>
        <dbReference type="Rhea" id="RHEA:24056"/>
        <dbReference type="ChEBI" id="CHEBI:15377"/>
        <dbReference type="ChEBI" id="CHEBI:17268"/>
        <dbReference type="ChEBI" id="CHEBI:43474"/>
        <dbReference type="ChEBI" id="CHEBI:84139"/>
        <dbReference type="EC" id="3.1.3.25"/>
    </reaction>
</comment>
<sequence length="267" mass="28844">MDIPNHFSDLARAAFHVAKEAGSLLKSGYQKDFDIIPKEMKNDVVTSYDYASEQLIVARLSDQFPTHSFLCEERGAMPHPDGSICWMIDPLDGTVNFAHHVPLFCVTIAACQENDVLCAVTYAPVLEELFIAEKGKGAYLNGRRLKVSATSSAHAAYIGTSLSFNLHLHPTHSIDVFSKVAHLGSPMRALGSTALNMGYIAAGRLDAYWSISGALSPWDIAAGILMIEEAGGVVTQVDGSTCQLKNSSSLLASNGKIHQELIQYLSS</sequence>
<dbReference type="FunFam" id="3.40.190.80:FF:000020">
    <property type="entry name" value="Fructose-1,6-bisphosphatase/inositol-1-monophosphatase"/>
    <property type="match status" value="1"/>
</dbReference>
<protein>
    <recommendedName>
        <fullName evidence="8">Inositol-1-monophosphatase</fullName>
        <ecNumber evidence="8">3.1.3.25</ecNumber>
    </recommendedName>
</protein>
<evidence type="ECO:0000256" key="6">
    <source>
        <dbReference type="ARBA" id="ARBA00022842"/>
    </source>
</evidence>
<dbReference type="SUPFAM" id="SSF56655">
    <property type="entry name" value="Carbohydrate phosphatase"/>
    <property type="match status" value="1"/>
</dbReference>
<dbReference type="Pfam" id="PF00459">
    <property type="entry name" value="Inositol_P"/>
    <property type="match status" value="1"/>
</dbReference>
<dbReference type="AlphaFoldDB" id="F8KW53"/>
<name>F8KW53_PARAV</name>
<feature type="binding site" evidence="7">
    <location>
        <position position="219"/>
    </location>
    <ligand>
        <name>Mg(2+)</name>
        <dbReference type="ChEBI" id="CHEBI:18420"/>
        <label>1</label>
        <note>catalytic</note>
    </ligand>
</feature>
<dbReference type="KEGG" id="puv:PUV_06380"/>
<dbReference type="GO" id="GO:0008934">
    <property type="term" value="F:inositol monophosphate 1-phosphatase activity"/>
    <property type="evidence" value="ECO:0007669"/>
    <property type="project" value="InterPro"/>
</dbReference>
<dbReference type="Gene3D" id="3.40.190.80">
    <property type="match status" value="1"/>
</dbReference>
<dbReference type="PANTHER" id="PTHR20854">
    <property type="entry name" value="INOSITOL MONOPHOSPHATASE"/>
    <property type="match status" value="1"/>
</dbReference>
<dbReference type="GO" id="GO:0006020">
    <property type="term" value="P:inositol metabolic process"/>
    <property type="evidence" value="ECO:0007669"/>
    <property type="project" value="TreeGrafter"/>
</dbReference>
<evidence type="ECO:0000256" key="7">
    <source>
        <dbReference type="PIRSR" id="PIRSR600760-2"/>
    </source>
</evidence>
<dbReference type="PANTHER" id="PTHR20854:SF4">
    <property type="entry name" value="INOSITOL-1-MONOPHOSPHATASE-RELATED"/>
    <property type="match status" value="1"/>
</dbReference>
<comment type="similarity">
    <text evidence="3 8">Belongs to the inositol monophosphatase superfamily.</text>
</comment>
<keyword evidence="6 7" id="KW-0460">Magnesium</keyword>
<keyword evidence="10" id="KW-1185">Reference proteome</keyword>
<dbReference type="Gene3D" id="3.30.540.10">
    <property type="entry name" value="Fructose-1,6-Bisphosphatase, subunit A, domain 1"/>
    <property type="match status" value="1"/>
</dbReference>
<dbReference type="RefSeq" id="WP_006341366.1">
    <property type="nucleotide sequence ID" value="NC_015702.1"/>
</dbReference>
<dbReference type="PRINTS" id="PR00377">
    <property type="entry name" value="IMPHPHTASES"/>
</dbReference>